<gene>
    <name evidence="1" type="ORF">EM808_19420</name>
</gene>
<accession>A0A437K7M9</accession>
<proteinExistence type="predicted"/>
<organism evidence="1 2">
    <name type="scientific">Niallia taxi</name>
    <dbReference type="NCBI Taxonomy" id="2499688"/>
    <lineage>
        <taxon>Bacteria</taxon>
        <taxon>Bacillati</taxon>
        <taxon>Bacillota</taxon>
        <taxon>Bacilli</taxon>
        <taxon>Bacillales</taxon>
        <taxon>Bacillaceae</taxon>
        <taxon>Niallia</taxon>
    </lineage>
</organism>
<reference evidence="1 2" key="1">
    <citation type="submission" date="2019-01" db="EMBL/GenBank/DDBJ databases">
        <title>Bacillus sp. M5HDSG1-1, whole genome shotgun sequence.</title>
        <authorList>
            <person name="Tuo L."/>
        </authorList>
    </citation>
    <scope>NUCLEOTIDE SEQUENCE [LARGE SCALE GENOMIC DNA]</scope>
    <source>
        <strain evidence="1 2">M5HDSG1-1</strain>
    </source>
</reference>
<protein>
    <submittedName>
        <fullName evidence="1">Uncharacterized protein</fullName>
    </submittedName>
</protein>
<evidence type="ECO:0000313" key="2">
    <source>
        <dbReference type="Proteomes" id="UP000288024"/>
    </source>
</evidence>
<name>A0A437K7M9_9BACI</name>
<dbReference type="AlphaFoldDB" id="A0A437K7M9"/>
<dbReference type="EMBL" id="RZTZ01000009">
    <property type="protein sequence ID" value="RVT59566.1"/>
    <property type="molecule type" value="Genomic_DNA"/>
</dbReference>
<dbReference type="Proteomes" id="UP000288024">
    <property type="component" value="Unassembled WGS sequence"/>
</dbReference>
<comment type="caution">
    <text evidence="1">The sequence shown here is derived from an EMBL/GenBank/DDBJ whole genome shotgun (WGS) entry which is preliminary data.</text>
</comment>
<sequence length="59" mass="7078">MLKEFDKADKYFPDGIFVDPKETNEPKIRFRALSKYCAEHGKKPKDLTDEEREKFIIRD</sequence>
<keyword evidence="2" id="KW-1185">Reference proteome</keyword>
<evidence type="ECO:0000313" key="1">
    <source>
        <dbReference type="EMBL" id="RVT59566.1"/>
    </source>
</evidence>